<proteinExistence type="predicted"/>
<protein>
    <submittedName>
        <fullName evidence="1">Uncharacterized protein</fullName>
    </submittedName>
</protein>
<dbReference type="Proteomes" id="UP001234297">
    <property type="component" value="Chromosome 8"/>
</dbReference>
<gene>
    <name evidence="1" type="ORF">MRB53_025878</name>
</gene>
<sequence length="186" mass="21150">MFEGARWAVRGMNRVAGRPPVTKVRESIELCQGFPELLHAISISSPSVLFFTNRIHGRLHEDVVCSFILLEISGEWMERQDVQRFDWMCGEKVVAGPSSPPSSRTVVHQAKALVGDLEKNIDAQAEPERRQLRSRLLASWNAQVYDNIPSNFIRRDDQHALLKKLEYIFGDSANCAYDQGAEFLTY</sequence>
<evidence type="ECO:0000313" key="2">
    <source>
        <dbReference type="Proteomes" id="UP001234297"/>
    </source>
</evidence>
<accession>A0ACC2LGN5</accession>
<comment type="caution">
    <text evidence="1">The sequence shown here is derived from an EMBL/GenBank/DDBJ whole genome shotgun (WGS) entry which is preliminary data.</text>
</comment>
<name>A0ACC2LGN5_PERAE</name>
<reference evidence="1 2" key="1">
    <citation type="journal article" date="2022" name="Hortic Res">
        <title>A haplotype resolved chromosomal level avocado genome allows analysis of novel avocado genes.</title>
        <authorList>
            <person name="Nath O."/>
            <person name="Fletcher S.J."/>
            <person name="Hayward A."/>
            <person name="Shaw L.M."/>
            <person name="Masouleh A.K."/>
            <person name="Furtado A."/>
            <person name="Henry R.J."/>
            <person name="Mitter N."/>
        </authorList>
    </citation>
    <scope>NUCLEOTIDE SEQUENCE [LARGE SCALE GENOMIC DNA]</scope>
    <source>
        <strain evidence="2">cv. Hass</strain>
    </source>
</reference>
<organism evidence="1 2">
    <name type="scientific">Persea americana</name>
    <name type="common">Avocado</name>
    <dbReference type="NCBI Taxonomy" id="3435"/>
    <lineage>
        <taxon>Eukaryota</taxon>
        <taxon>Viridiplantae</taxon>
        <taxon>Streptophyta</taxon>
        <taxon>Embryophyta</taxon>
        <taxon>Tracheophyta</taxon>
        <taxon>Spermatophyta</taxon>
        <taxon>Magnoliopsida</taxon>
        <taxon>Magnoliidae</taxon>
        <taxon>Laurales</taxon>
        <taxon>Lauraceae</taxon>
        <taxon>Persea</taxon>
    </lineage>
</organism>
<keyword evidence="2" id="KW-1185">Reference proteome</keyword>
<dbReference type="EMBL" id="CM056816">
    <property type="protein sequence ID" value="KAJ8632542.1"/>
    <property type="molecule type" value="Genomic_DNA"/>
</dbReference>
<evidence type="ECO:0000313" key="1">
    <source>
        <dbReference type="EMBL" id="KAJ8632542.1"/>
    </source>
</evidence>